<evidence type="ECO:0000313" key="3">
    <source>
        <dbReference type="Proteomes" id="UP000002431"/>
    </source>
</evidence>
<evidence type="ECO:0000256" key="1">
    <source>
        <dbReference type="SAM" id="SignalP"/>
    </source>
</evidence>
<dbReference type="EMBL" id="CP000359">
    <property type="protein sequence ID" value="ABF45810.1"/>
    <property type="molecule type" value="Genomic_DNA"/>
</dbReference>
<feature type="signal peptide" evidence="1">
    <location>
        <begin position="1"/>
        <end position="28"/>
    </location>
</feature>
<protein>
    <submittedName>
        <fullName evidence="2">Conserved secreted protein</fullName>
    </submittedName>
</protein>
<feature type="chain" id="PRO_5004191841" evidence="1">
    <location>
        <begin position="29"/>
        <end position="161"/>
    </location>
</feature>
<name>Q1IY74_DEIGD</name>
<organism evidence="2 3">
    <name type="scientific">Deinococcus geothermalis (strain DSM 11300 / CIP 105573 / AG-3a)</name>
    <dbReference type="NCBI Taxonomy" id="319795"/>
    <lineage>
        <taxon>Bacteria</taxon>
        <taxon>Thermotogati</taxon>
        <taxon>Deinococcota</taxon>
        <taxon>Deinococci</taxon>
        <taxon>Deinococcales</taxon>
        <taxon>Deinococcaceae</taxon>
        <taxon>Deinococcus</taxon>
    </lineage>
</organism>
<dbReference type="KEGG" id="dge:Dgeo_1515"/>
<accession>Q1IY74</accession>
<dbReference type="AlphaFoldDB" id="Q1IY74"/>
<keyword evidence="3" id="KW-1185">Reference proteome</keyword>
<dbReference type="STRING" id="319795.Dgeo_1515"/>
<evidence type="ECO:0000313" key="2">
    <source>
        <dbReference type="EMBL" id="ABF45810.1"/>
    </source>
</evidence>
<dbReference type="RefSeq" id="WP_011530644.1">
    <property type="nucleotide sequence ID" value="NC_008025.1"/>
</dbReference>
<keyword evidence="1" id="KW-0732">Signal</keyword>
<dbReference type="HOGENOM" id="CLU_1945221_0_0_0"/>
<gene>
    <name evidence="2" type="ordered locus">Dgeo_1515</name>
</gene>
<reference evidence="2" key="1">
    <citation type="submission" date="2006-04" db="EMBL/GenBank/DDBJ databases">
        <title>Complete sequence of chromosome of Deinococcus geothermalis DSM 11300.</title>
        <authorList>
            <consortium name="US DOE Joint Genome Institute"/>
            <person name="Copeland A."/>
            <person name="Lucas S."/>
            <person name="Lapidus A."/>
            <person name="Barry K."/>
            <person name="Detter J.C."/>
            <person name="Glavina del Rio T."/>
            <person name="Hammon N."/>
            <person name="Israni S."/>
            <person name="Dalin E."/>
            <person name="Tice H."/>
            <person name="Pitluck S."/>
            <person name="Brettin T."/>
            <person name="Bruce D."/>
            <person name="Han C."/>
            <person name="Tapia R."/>
            <person name="Saunders E."/>
            <person name="Gilna P."/>
            <person name="Schmutz J."/>
            <person name="Larimer F."/>
            <person name="Land M."/>
            <person name="Hauser L."/>
            <person name="Kyrpides N."/>
            <person name="Kim E."/>
            <person name="Daly M.J."/>
            <person name="Fredrickson J.K."/>
            <person name="Makarova K.S."/>
            <person name="Gaidamakova E.K."/>
            <person name="Zhai M."/>
            <person name="Richardson P."/>
        </authorList>
    </citation>
    <scope>NUCLEOTIDE SEQUENCE</scope>
    <source>
        <strain evidence="2">DSM 11300</strain>
    </source>
</reference>
<dbReference type="Proteomes" id="UP000002431">
    <property type="component" value="Chromosome"/>
</dbReference>
<proteinExistence type="predicted"/>
<sequence>MRLPPRLPRLPLAALTLAAALLVPAAHALVVPLSGWTPVNGNANVWIDPAGACLLREERLNQPFPAFSLEEDALKFALRLQASLAKSKVQDIVTQPVERAGTWAVLAAYTHEDKNSGVLYRISQLYLSDAGQLRTITGSSALHEGSSCVNDMRDFIRYLAD</sequence>